<dbReference type="GO" id="GO:0003677">
    <property type="term" value="F:DNA binding"/>
    <property type="evidence" value="ECO:0007669"/>
    <property type="project" value="InterPro"/>
</dbReference>
<dbReference type="NCBIfam" id="TIGR01764">
    <property type="entry name" value="excise"/>
    <property type="match status" value="1"/>
</dbReference>
<dbReference type="Pfam" id="PF12728">
    <property type="entry name" value="HTH_17"/>
    <property type="match status" value="1"/>
</dbReference>
<dbReference type="InterPro" id="IPR010093">
    <property type="entry name" value="SinI_DNA-bd"/>
</dbReference>
<keyword evidence="1" id="KW-0812">Transmembrane</keyword>
<evidence type="ECO:0000256" key="1">
    <source>
        <dbReference type="SAM" id="Phobius"/>
    </source>
</evidence>
<protein>
    <submittedName>
        <fullName evidence="3">Helix-turn-helix domain-containing protein</fullName>
    </submittedName>
</protein>
<evidence type="ECO:0000313" key="4">
    <source>
        <dbReference type="Proteomes" id="UP000325255"/>
    </source>
</evidence>
<gene>
    <name evidence="3" type="ORF">F1189_31080</name>
</gene>
<name>A0A5M6IIQ3_9PROT</name>
<dbReference type="AlphaFoldDB" id="A0A5M6IIQ3"/>
<feature type="domain" description="Helix-turn-helix" evidence="2">
    <location>
        <begin position="50"/>
        <end position="97"/>
    </location>
</feature>
<dbReference type="Proteomes" id="UP000325255">
    <property type="component" value="Unassembled WGS sequence"/>
</dbReference>
<keyword evidence="1" id="KW-1133">Transmembrane helix</keyword>
<accession>A0A5M6IIQ3</accession>
<dbReference type="EMBL" id="VWPK01000114">
    <property type="protein sequence ID" value="KAA5608022.1"/>
    <property type="molecule type" value="Genomic_DNA"/>
</dbReference>
<keyword evidence="1" id="KW-0472">Membrane</keyword>
<evidence type="ECO:0000259" key="2">
    <source>
        <dbReference type="Pfam" id="PF12728"/>
    </source>
</evidence>
<dbReference type="InterPro" id="IPR041657">
    <property type="entry name" value="HTH_17"/>
</dbReference>
<comment type="caution">
    <text evidence="3">The sequence shown here is derived from an EMBL/GenBank/DDBJ whole genome shotgun (WGS) entry which is preliminary data.</text>
</comment>
<reference evidence="3 4" key="1">
    <citation type="submission" date="2019-09" db="EMBL/GenBank/DDBJ databases">
        <title>Genome sequence of Rhodovastum atsumiense, a diverse member of the Acetobacteraceae family of non-sulfur purple photosynthetic bacteria.</title>
        <authorList>
            <person name="Meyer T."/>
            <person name="Kyndt J."/>
        </authorList>
    </citation>
    <scope>NUCLEOTIDE SEQUENCE [LARGE SCALE GENOMIC DNA]</scope>
    <source>
        <strain evidence="3 4">DSM 21279</strain>
    </source>
</reference>
<feature type="transmembrane region" description="Helical" evidence="1">
    <location>
        <begin position="15"/>
        <end position="37"/>
    </location>
</feature>
<sequence>MIWTVVLRSGAVAPMIWTAVLRGGAVASLALAVFELYDQFYREIRPNRIYSVDEAARLLRLERRSLVRLIRQGTIPGMKVSGHYRVLGQSLLDFLKR</sequence>
<keyword evidence="4" id="KW-1185">Reference proteome</keyword>
<organism evidence="3 4">
    <name type="scientific">Rhodovastum atsumiense</name>
    <dbReference type="NCBI Taxonomy" id="504468"/>
    <lineage>
        <taxon>Bacteria</taxon>
        <taxon>Pseudomonadati</taxon>
        <taxon>Pseudomonadota</taxon>
        <taxon>Alphaproteobacteria</taxon>
        <taxon>Acetobacterales</taxon>
        <taxon>Acetobacteraceae</taxon>
        <taxon>Rhodovastum</taxon>
    </lineage>
</organism>
<proteinExistence type="predicted"/>
<evidence type="ECO:0000313" key="3">
    <source>
        <dbReference type="EMBL" id="KAA5608022.1"/>
    </source>
</evidence>